<proteinExistence type="predicted"/>
<evidence type="ECO:0000256" key="1">
    <source>
        <dbReference type="SAM" id="MobiDB-lite"/>
    </source>
</evidence>
<dbReference type="InterPro" id="IPR027417">
    <property type="entry name" value="P-loop_NTPase"/>
</dbReference>
<feature type="compositionally biased region" description="Polar residues" evidence="1">
    <location>
        <begin position="44"/>
        <end position="59"/>
    </location>
</feature>
<evidence type="ECO:0000313" key="2">
    <source>
        <dbReference type="EMBL" id="BFD46062.1"/>
    </source>
</evidence>
<dbReference type="EMBL" id="AP029170">
    <property type="protein sequence ID" value="BFD46062.1"/>
    <property type="molecule type" value="Genomic_DNA"/>
</dbReference>
<sequence length="513" mass="59634">MKKSNIKAGRNISKTATAEASKSCMPDEFQGMARRASGERTERSQTYVSTRSPDAQQRQPLKVEGNKSFKFPVDWSPYPFQLPLWRYLYNGGKKAIAIWHRRAGKDIMGINWITASAIREVGIYWYVYPTYNQAKMSVWDGMTLSGRPYMSFIPDGVIARSQQYKQRILFKNGSVIQFVGSDRYASIRGSGIKGAVISEYSYHDPRAMSCVIEPMVVRNNAWLLYLYTPSDNPKLTHGEELYLKYRDNPEVFCQIKTIEDTTDNDGKPLVDKNKLDSVDMTKEEIRREFYCDFEAYRYKRADQGGTFVEQLRLAESSGRIGYVPYDPAYQVHTYWDIGIVDYTVIWFVQEKKDTIDIIDFYMNRGKDLEFYLNHLRTRPYQYGRNVLPHDMSRRQMPTLDTRLQQANEIAEQVGFLPFAIGRKYLREEMITEARKLLGKCRIDAKKCQRGINGLYEFDATKRGVHSSSSRATDITESFCYMSMDVKTGDEQQQSQYDIVQHRKVMNDYNALER</sequence>
<reference evidence="2" key="1">
    <citation type="submission" date="2024-01" db="EMBL/GenBank/DDBJ databases">
        <title>Sequencing the genomes of a sandfly, Sergentomyia squamirostris, and its two endosymbionts.</title>
        <authorList>
            <person name="Itokawa K."/>
            <person name="Sanjoba C."/>
        </authorList>
    </citation>
    <scope>NUCLEOTIDE SEQUENCE</scope>
    <source>
        <strain evidence="2">RiSSQ</strain>
    </source>
</reference>
<feature type="region of interest" description="Disordered" evidence="1">
    <location>
        <begin position="1"/>
        <end position="63"/>
    </location>
</feature>
<dbReference type="AlphaFoldDB" id="A0AAT9G8E5"/>
<evidence type="ECO:0008006" key="3">
    <source>
        <dbReference type="Google" id="ProtNLM"/>
    </source>
</evidence>
<dbReference type="Gene3D" id="3.40.50.300">
    <property type="entry name" value="P-loop containing nucleotide triphosphate hydrolases"/>
    <property type="match status" value="1"/>
</dbReference>
<gene>
    <name evidence="2" type="ORF">DMENIID0002_07080</name>
</gene>
<protein>
    <recommendedName>
        <fullName evidence="3">Terminase</fullName>
    </recommendedName>
</protein>
<name>A0AAT9G8E5_9RICK</name>
<organism evidence="2">
    <name type="scientific">Candidatus Tisiphia endosymbiont of Sergentomyia squamirostris</name>
    <dbReference type="NCBI Taxonomy" id="3113639"/>
    <lineage>
        <taxon>Bacteria</taxon>
        <taxon>Pseudomonadati</taxon>
        <taxon>Pseudomonadota</taxon>
        <taxon>Alphaproteobacteria</taxon>
        <taxon>Rickettsiales</taxon>
        <taxon>Rickettsiaceae</taxon>
        <taxon>Rickettsieae</taxon>
        <taxon>Candidatus Tisiphia</taxon>
    </lineage>
</organism>
<accession>A0AAT9G8E5</accession>